<name>A0A7X0XEY1_9LIST</name>
<dbReference type="AlphaFoldDB" id="A0A7X0XEY1"/>
<accession>A0A7X0XEY1</accession>
<dbReference type="RefSeq" id="WP_185418118.1">
    <property type="nucleotide sequence ID" value="NZ_JAARRI010000019.1"/>
</dbReference>
<reference evidence="1 2" key="1">
    <citation type="submission" date="2020-03" db="EMBL/GenBank/DDBJ databases">
        <title>Soil Listeria distribution.</title>
        <authorList>
            <person name="Liao J."/>
            <person name="Wiedmann M."/>
        </authorList>
    </citation>
    <scope>NUCLEOTIDE SEQUENCE [LARGE SCALE GENOMIC DNA]</scope>
    <source>
        <strain evidence="1 2">FSL L7-1547</strain>
    </source>
</reference>
<sequence>MKKSIFLLGTAVCFILGGCSFIDIKNNIEDTDQEVAVQDYVGQGFIFIDGDKTKGIVTENKDTISQYAIDYFTEKYKMDVKVNNVVPARNASVVMLQSKQEPKFNTSVIVSVDTHKKKVLDTVTSEKGNVEEDIQTALYAMAYENEFANLDDFVKDMSEKYGFIGLTDEAVNKTRSSGYVTKYYYLNMQGAGAPDIYQLYMSTPTIDKVALRTLFEKEKNPKTLVGIVISLYTIDDTPADKNKVNEIIESLKEAQGLPHGTYSVIVNGNSIDAASGQAIGDSVGTSIAVDEITK</sequence>
<comment type="caution">
    <text evidence="1">The sequence shown here is derived from an EMBL/GenBank/DDBJ whole genome shotgun (WGS) entry which is preliminary data.</text>
</comment>
<gene>
    <name evidence="1" type="ORF">HCI99_14190</name>
</gene>
<dbReference type="InterPro" id="IPR012873">
    <property type="entry name" value="DUF1672"/>
</dbReference>
<evidence type="ECO:0000313" key="1">
    <source>
        <dbReference type="EMBL" id="MBC1492966.1"/>
    </source>
</evidence>
<evidence type="ECO:0000313" key="2">
    <source>
        <dbReference type="Proteomes" id="UP000533953"/>
    </source>
</evidence>
<dbReference type="Proteomes" id="UP000533953">
    <property type="component" value="Unassembled WGS sequence"/>
</dbReference>
<protein>
    <submittedName>
        <fullName evidence="1">DUF1672 family protein</fullName>
    </submittedName>
</protein>
<dbReference type="Pfam" id="PF07901">
    <property type="entry name" value="DUF1672"/>
    <property type="match status" value="1"/>
</dbReference>
<organism evidence="1 2">
    <name type="scientific">Listeria booriae</name>
    <dbReference type="NCBI Taxonomy" id="1552123"/>
    <lineage>
        <taxon>Bacteria</taxon>
        <taxon>Bacillati</taxon>
        <taxon>Bacillota</taxon>
        <taxon>Bacilli</taxon>
        <taxon>Bacillales</taxon>
        <taxon>Listeriaceae</taxon>
        <taxon>Listeria</taxon>
    </lineage>
</organism>
<dbReference type="EMBL" id="JAASTX010000022">
    <property type="protein sequence ID" value="MBC1492966.1"/>
    <property type="molecule type" value="Genomic_DNA"/>
</dbReference>
<proteinExistence type="predicted"/>
<dbReference type="PROSITE" id="PS51257">
    <property type="entry name" value="PROKAR_LIPOPROTEIN"/>
    <property type="match status" value="1"/>
</dbReference>